<dbReference type="Pfam" id="PF25597">
    <property type="entry name" value="SH3_retrovirus"/>
    <property type="match status" value="1"/>
</dbReference>
<protein>
    <recommendedName>
        <fullName evidence="2">Retroviral polymerase SH3-like domain-containing protein</fullName>
    </recommendedName>
</protein>
<dbReference type="EMBL" id="OVEO01000003">
    <property type="protein sequence ID" value="SPQ94770.1"/>
    <property type="molecule type" value="Genomic_DNA"/>
</dbReference>
<proteinExistence type="predicted"/>
<dbReference type="InterPro" id="IPR057670">
    <property type="entry name" value="SH3_retrovirus"/>
</dbReference>
<evidence type="ECO:0000313" key="3">
    <source>
        <dbReference type="EMBL" id="SPQ94770.1"/>
    </source>
</evidence>
<dbReference type="AlphaFoldDB" id="A0A3P3Y456"/>
<feature type="compositionally biased region" description="Low complexity" evidence="1">
    <location>
        <begin position="22"/>
        <end position="41"/>
    </location>
</feature>
<sequence>MSLDLTTDAGGRGVALQQLAPSVSGTAVASNSSSSTDSPPSYEALFAMCQQMHSQVQTLQQENRDLKAHLQAQQSNHNGELQSPRSQQTVSTVDPSVDWTKPVKTPDPLPLADRLRGVENFHAWSKRIHNALKQTCLSAFLTGAATCPAKLPGADRCQCPESALTQFHQADRAVTGYVCNQIVDLLSPDSTQFDSADAQRDSDLSGRSRKCIFLGYDEQSSGYVLYDPSEHKFFPTNRDVYFNEDEFPFRHMDRSDPLFDWEQEDPRDTSYVPDILSEGTDSLDAMRLGG</sequence>
<accession>A0A3P3Y456</accession>
<reference evidence="3 4" key="1">
    <citation type="submission" date="2018-03" db="EMBL/GenBank/DDBJ databases">
        <authorList>
            <person name="Fogelqvist J."/>
        </authorList>
    </citation>
    <scope>NUCLEOTIDE SEQUENCE [LARGE SCALE GENOMIC DNA]</scope>
</reference>
<organism evidence="3 4">
    <name type="scientific">Plasmodiophora brassicae</name>
    <name type="common">Clubroot disease agent</name>
    <dbReference type="NCBI Taxonomy" id="37360"/>
    <lineage>
        <taxon>Eukaryota</taxon>
        <taxon>Sar</taxon>
        <taxon>Rhizaria</taxon>
        <taxon>Endomyxa</taxon>
        <taxon>Phytomyxea</taxon>
        <taxon>Plasmodiophorida</taxon>
        <taxon>Plasmodiophoridae</taxon>
        <taxon>Plasmodiophora</taxon>
    </lineage>
</organism>
<keyword evidence="3" id="KW-0496">Mitochondrion</keyword>
<evidence type="ECO:0000313" key="4">
    <source>
        <dbReference type="Proteomes" id="UP000290189"/>
    </source>
</evidence>
<feature type="region of interest" description="Disordered" evidence="1">
    <location>
        <begin position="21"/>
        <end position="41"/>
    </location>
</feature>
<evidence type="ECO:0000259" key="2">
    <source>
        <dbReference type="Pfam" id="PF25597"/>
    </source>
</evidence>
<dbReference type="Proteomes" id="UP000290189">
    <property type="component" value="Unassembled WGS sequence"/>
</dbReference>
<gene>
    <name evidence="3" type="ORF">PLBR_LOCUS1985</name>
</gene>
<name>A0A3P3Y456_PLABS</name>
<feature type="region of interest" description="Disordered" evidence="1">
    <location>
        <begin position="73"/>
        <end position="105"/>
    </location>
</feature>
<evidence type="ECO:0000256" key="1">
    <source>
        <dbReference type="SAM" id="MobiDB-lite"/>
    </source>
</evidence>
<feature type="compositionally biased region" description="Polar residues" evidence="1">
    <location>
        <begin position="73"/>
        <end position="94"/>
    </location>
</feature>
<geneLocation type="mitochondrion" evidence="3"/>
<feature type="domain" description="Retroviral polymerase SH3-like" evidence="2">
    <location>
        <begin position="199"/>
        <end position="251"/>
    </location>
</feature>